<evidence type="ECO:0000256" key="1">
    <source>
        <dbReference type="SAM" id="MobiDB-lite"/>
    </source>
</evidence>
<accession>A0ABQ5ETS6</accession>
<feature type="region of interest" description="Disordered" evidence="1">
    <location>
        <begin position="1"/>
        <end position="76"/>
    </location>
</feature>
<sequence>MSSVDGGGAVECGGEVSGSGEDEWGRWGRRGSSGDGVVWGGGGRLRGAVKRECGRRRDGCGGGRGGEEWGRGGAGGIDGRRIGGRGWCYSEVGGRGSGEGSGGGCG</sequence>
<gene>
    <name evidence="2" type="ORF">Tco_0989487</name>
</gene>
<evidence type="ECO:0000313" key="3">
    <source>
        <dbReference type="Proteomes" id="UP001151760"/>
    </source>
</evidence>
<comment type="caution">
    <text evidence="2">The sequence shown here is derived from an EMBL/GenBank/DDBJ whole genome shotgun (WGS) entry which is preliminary data.</text>
</comment>
<keyword evidence="3" id="KW-1185">Reference proteome</keyword>
<evidence type="ECO:0000313" key="2">
    <source>
        <dbReference type="EMBL" id="GJT54433.1"/>
    </source>
</evidence>
<protein>
    <submittedName>
        <fullName evidence="2">Uncharacterized protein</fullName>
    </submittedName>
</protein>
<feature type="compositionally biased region" description="Gly residues" evidence="1">
    <location>
        <begin position="1"/>
        <end position="17"/>
    </location>
</feature>
<feature type="compositionally biased region" description="Basic and acidic residues" evidence="1">
    <location>
        <begin position="49"/>
        <end position="70"/>
    </location>
</feature>
<organism evidence="2 3">
    <name type="scientific">Tanacetum coccineum</name>
    <dbReference type="NCBI Taxonomy" id="301880"/>
    <lineage>
        <taxon>Eukaryota</taxon>
        <taxon>Viridiplantae</taxon>
        <taxon>Streptophyta</taxon>
        <taxon>Embryophyta</taxon>
        <taxon>Tracheophyta</taxon>
        <taxon>Spermatophyta</taxon>
        <taxon>Magnoliopsida</taxon>
        <taxon>eudicotyledons</taxon>
        <taxon>Gunneridae</taxon>
        <taxon>Pentapetalae</taxon>
        <taxon>asterids</taxon>
        <taxon>campanulids</taxon>
        <taxon>Asterales</taxon>
        <taxon>Asteraceae</taxon>
        <taxon>Asteroideae</taxon>
        <taxon>Anthemideae</taxon>
        <taxon>Anthemidinae</taxon>
        <taxon>Tanacetum</taxon>
    </lineage>
</organism>
<name>A0ABQ5ETS6_9ASTR</name>
<reference evidence="2" key="2">
    <citation type="submission" date="2022-01" db="EMBL/GenBank/DDBJ databases">
        <authorList>
            <person name="Yamashiro T."/>
            <person name="Shiraishi A."/>
            <person name="Satake H."/>
            <person name="Nakayama K."/>
        </authorList>
    </citation>
    <scope>NUCLEOTIDE SEQUENCE</scope>
</reference>
<dbReference type="EMBL" id="BQNB010016671">
    <property type="protein sequence ID" value="GJT54433.1"/>
    <property type="molecule type" value="Genomic_DNA"/>
</dbReference>
<reference evidence="2" key="1">
    <citation type="journal article" date="2022" name="Int. J. Mol. Sci.">
        <title>Draft Genome of Tanacetum Coccineum: Genomic Comparison of Closely Related Tanacetum-Family Plants.</title>
        <authorList>
            <person name="Yamashiro T."/>
            <person name="Shiraishi A."/>
            <person name="Nakayama K."/>
            <person name="Satake H."/>
        </authorList>
    </citation>
    <scope>NUCLEOTIDE SEQUENCE</scope>
</reference>
<proteinExistence type="predicted"/>
<dbReference type="Proteomes" id="UP001151760">
    <property type="component" value="Unassembled WGS sequence"/>
</dbReference>
<feature type="compositionally biased region" description="Gly residues" evidence="1">
    <location>
        <begin position="31"/>
        <end position="45"/>
    </location>
</feature>